<reference evidence="2 3" key="1">
    <citation type="submission" date="2020-02" db="EMBL/GenBank/DDBJ databases">
        <authorList>
            <person name="Ma Q."/>
            <person name="Huang Y."/>
            <person name="Song X."/>
            <person name="Pei D."/>
        </authorList>
    </citation>
    <scope>NUCLEOTIDE SEQUENCE [LARGE SCALE GENOMIC DNA]</scope>
    <source>
        <strain evidence="2">Sxm20200214</strain>
        <tissue evidence="2">Leaf</tissue>
    </source>
</reference>
<feature type="transmembrane region" description="Helical" evidence="1">
    <location>
        <begin position="131"/>
        <end position="150"/>
    </location>
</feature>
<evidence type="ECO:0000313" key="3">
    <source>
        <dbReference type="Proteomes" id="UP000886595"/>
    </source>
</evidence>
<feature type="transmembrane region" description="Helical" evidence="1">
    <location>
        <begin position="107"/>
        <end position="125"/>
    </location>
</feature>
<keyword evidence="1" id="KW-0812">Transmembrane</keyword>
<keyword evidence="3" id="KW-1185">Reference proteome</keyword>
<sequence>MGFCNSTRAYSDPWLIPCSAPPSWPSRVVVDQSLAVAAIVSRHGLSLSSHFEAARLLPRRCFNDRQASSECKRLKCLLHLSSKWLVTQSHSRIVLNKKLPFSAFGELAFLLIQALILVACGYYFSPRPLSVSTWVRAVVYFCFSTNFVYWSDWFFGVRSSSWFEVFDTAVFESSSDLEELRKQEHWGA</sequence>
<dbReference type="AlphaFoldDB" id="A0A8X8AX14"/>
<organism evidence="2 3">
    <name type="scientific">Brassica carinata</name>
    <name type="common">Ethiopian mustard</name>
    <name type="synonym">Abyssinian cabbage</name>
    <dbReference type="NCBI Taxonomy" id="52824"/>
    <lineage>
        <taxon>Eukaryota</taxon>
        <taxon>Viridiplantae</taxon>
        <taxon>Streptophyta</taxon>
        <taxon>Embryophyta</taxon>
        <taxon>Tracheophyta</taxon>
        <taxon>Spermatophyta</taxon>
        <taxon>Magnoliopsida</taxon>
        <taxon>eudicotyledons</taxon>
        <taxon>Gunneridae</taxon>
        <taxon>Pentapetalae</taxon>
        <taxon>rosids</taxon>
        <taxon>malvids</taxon>
        <taxon>Brassicales</taxon>
        <taxon>Brassicaceae</taxon>
        <taxon>Brassiceae</taxon>
        <taxon>Brassica</taxon>
    </lineage>
</organism>
<keyword evidence="1" id="KW-0472">Membrane</keyword>
<keyword evidence="1" id="KW-1133">Transmembrane helix</keyword>
<dbReference type="Proteomes" id="UP000886595">
    <property type="component" value="Unassembled WGS sequence"/>
</dbReference>
<dbReference type="OrthoDB" id="271506at2759"/>
<evidence type="ECO:0000256" key="1">
    <source>
        <dbReference type="SAM" id="Phobius"/>
    </source>
</evidence>
<gene>
    <name evidence="2" type="ORF">Bca52824_017065</name>
</gene>
<proteinExistence type="predicted"/>
<evidence type="ECO:0000313" key="2">
    <source>
        <dbReference type="EMBL" id="KAG2313943.1"/>
    </source>
</evidence>
<dbReference type="EMBL" id="JAAMPC010000004">
    <property type="protein sequence ID" value="KAG2313943.1"/>
    <property type="molecule type" value="Genomic_DNA"/>
</dbReference>
<protein>
    <submittedName>
        <fullName evidence="2">Uncharacterized protein</fullName>
    </submittedName>
</protein>
<accession>A0A8X8AX14</accession>
<name>A0A8X8AX14_BRACI</name>
<comment type="caution">
    <text evidence="2">The sequence shown here is derived from an EMBL/GenBank/DDBJ whole genome shotgun (WGS) entry which is preliminary data.</text>
</comment>